<protein>
    <submittedName>
        <fullName evidence="8">Helix-turn-helix domain-containing protein</fullName>
    </submittedName>
</protein>
<gene>
    <name evidence="7" type="ORF">GS441_10400</name>
    <name evidence="8" type="ORF">GS441_12220</name>
    <name evidence="9" type="ORF">GS882_11435</name>
    <name evidence="10" type="ORF">GS947_07285</name>
</gene>
<dbReference type="InterPro" id="IPR021027">
    <property type="entry name" value="Transposase_put_HTH"/>
</dbReference>
<proteinExistence type="predicted"/>
<dbReference type="GO" id="GO:0003677">
    <property type="term" value="F:DNA binding"/>
    <property type="evidence" value="ECO:0007669"/>
    <property type="project" value="UniProtKB-KW"/>
</dbReference>
<sequence length="252" mass="27441">MKKRYSYRAYPTAAQTLMLAKTFGCACVVFNDFRRPLRDAYETRGFVPDLDEVKSLVTALAKHTPERHWLSEVSAVALQESARDAQAGYRAFFGSVARTRRGPRVNPPRLKQKSGRQVATSVDGPKPLRIRTWTCRCGATLDRDYNAAVNVMLAAGLAERLNAMEGCQTGACARGPRRSGNPPSRFSTIGVGTFARFTSKGAVNSTRGTATSPGRASAGTSRGPRRPRRSCTPDGWPRRRTVAGPPARRPAG</sequence>
<dbReference type="EMBL" id="WUXR01000005">
    <property type="protein sequence ID" value="MBM4566172.1"/>
    <property type="molecule type" value="Genomic_DNA"/>
</dbReference>
<dbReference type="EMBL" id="WVDC01000001">
    <property type="protein sequence ID" value="NKW41421.1"/>
    <property type="molecule type" value="Genomic_DNA"/>
</dbReference>
<accession>A0A9Q2PIZ5</accession>
<evidence type="ECO:0000313" key="8">
    <source>
        <dbReference type="EMBL" id="MBM4566172.1"/>
    </source>
</evidence>
<evidence type="ECO:0000313" key="11">
    <source>
        <dbReference type="Proteomes" id="UP000808906"/>
    </source>
</evidence>
<feature type="region of interest" description="Disordered" evidence="4">
    <location>
        <begin position="200"/>
        <end position="252"/>
    </location>
</feature>
<feature type="compositionally biased region" description="Polar residues" evidence="4">
    <location>
        <begin position="201"/>
        <end position="214"/>
    </location>
</feature>
<dbReference type="GO" id="GO:0046872">
    <property type="term" value="F:metal ion binding"/>
    <property type="evidence" value="ECO:0007669"/>
    <property type="project" value="UniProtKB-KW"/>
</dbReference>
<evidence type="ECO:0000256" key="3">
    <source>
        <dbReference type="ARBA" id="ARBA00023125"/>
    </source>
</evidence>
<evidence type="ECO:0000313" key="10">
    <source>
        <dbReference type="EMBL" id="NKW41421.1"/>
    </source>
</evidence>
<dbReference type="EMBL" id="WVBC01000030">
    <property type="protein sequence ID" value="NKT78711.1"/>
    <property type="molecule type" value="Genomic_DNA"/>
</dbReference>
<dbReference type="InterPro" id="IPR010095">
    <property type="entry name" value="Cas12f1-like_TNB"/>
</dbReference>
<dbReference type="EMBL" id="WUXR01000003">
    <property type="protein sequence ID" value="MBM4565837.1"/>
    <property type="molecule type" value="Genomic_DNA"/>
</dbReference>
<feature type="domain" description="Transposase putative helix-turn-helix" evidence="6">
    <location>
        <begin position="1"/>
        <end position="45"/>
    </location>
</feature>
<evidence type="ECO:0000256" key="4">
    <source>
        <dbReference type="SAM" id="MobiDB-lite"/>
    </source>
</evidence>
<comment type="caution">
    <text evidence="8">The sequence shown here is derived from an EMBL/GenBank/DDBJ whole genome shotgun (WGS) entry which is preliminary data.</text>
</comment>
<name>A0A9Q2PIZ5_RHOHA</name>
<dbReference type="Proteomes" id="UP000603463">
    <property type="component" value="Unassembled WGS sequence"/>
</dbReference>
<keyword evidence="2" id="KW-0862">Zinc</keyword>
<evidence type="ECO:0000256" key="2">
    <source>
        <dbReference type="ARBA" id="ARBA00022833"/>
    </source>
</evidence>
<evidence type="ECO:0000313" key="9">
    <source>
        <dbReference type="EMBL" id="NKT78711.1"/>
    </source>
</evidence>
<dbReference type="Proteomes" id="UP000608063">
    <property type="component" value="Unassembled WGS sequence"/>
</dbReference>
<feature type="region of interest" description="Disordered" evidence="4">
    <location>
        <begin position="102"/>
        <end position="123"/>
    </location>
</feature>
<keyword evidence="1" id="KW-0479">Metal-binding</keyword>
<evidence type="ECO:0000313" key="7">
    <source>
        <dbReference type="EMBL" id="MBM4565837.1"/>
    </source>
</evidence>
<dbReference type="Pfam" id="PF07282">
    <property type="entry name" value="Cas12f1-like_TNB"/>
    <property type="match status" value="1"/>
</dbReference>
<evidence type="ECO:0000259" key="6">
    <source>
        <dbReference type="Pfam" id="PF12323"/>
    </source>
</evidence>
<organism evidence="8 11">
    <name type="scientific">Rhodococcus hoagii</name>
    <name type="common">Corynebacterium equii</name>
    <dbReference type="NCBI Taxonomy" id="43767"/>
    <lineage>
        <taxon>Bacteria</taxon>
        <taxon>Bacillati</taxon>
        <taxon>Actinomycetota</taxon>
        <taxon>Actinomycetes</taxon>
        <taxon>Mycobacteriales</taxon>
        <taxon>Nocardiaceae</taxon>
        <taxon>Prescottella</taxon>
    </lineage>
</organism>
<reference evidence="9" key="2">
    <citation type="journal article" date="2020" name="Environ. Microbiol.">
        <title>The novel and transferable erm(51) gene confers Macrolides, Lincosamides, and Streptogramins B (MLSB) resistance to clonal Rhodococcus equi in the environment.</title>
        <authorList>
            <person name="Huber L."/>
            <person name="Giguere S."/>
            <person name="Slovis N.M."/>
            <person name="Alvarez-Narvaez S."/>
            <person name="Hart K.A."/>
            <person name="Greiter M."/>
            <person name="Morris E.R.A."/>
            <person name="Cohen N.D."/>
        </authorList>
    </citation>
    <scope>NUCLEOTIDE SEQUENCE</scope>
    <source>
        <strain evidence="9">Lh_116_1</strain>
        <strain evidence="10">Lh_16_1</strain>
    </source>
</reference>
<evidence type="ECO:0000259" key="5">
    <source>
        <dbReference type="Pfam" id="PF07282"/>
    </source>
</evidence>
<reference evidence="8" key="1">
    <citation type="submission" date="2019-11" db="EMBL/GenBank/DDBJ databases">
        <title>Spread of Macrolides and rifampicin resistant Rhodococcus equi in clinical isolates in the USA.</title>
        <authorList>
            <person name="Alvarez-Narvaez S."/>
            <person name="Huber L."/>
            <person name="Cohen N.D."/>
            <person name="Slovis N."/>
            <person name="Greiter M."/>
            <person name="Giguere S."/>
            <person name="Hart K."/>
        </authorList>
    </citation>
    <scope>NUCLEOTIDE SEQUENCE</scope>
    <source>
        <strain evidence="8">Lh_17</strain>
    </source>
</reference>
<evidence type="ECO:0000256" key="1">
    <source>
        <dbReference type="ARBA" id="ARBA00022723"/>
    </source>
</evidence>
<feature type="domain" description="Cas12f1-like TNB" evidence="5">
    <location>
        <begin position="129"/>
        <end position="151"/>
    </location>
</feature>
<dbReference type="AlphaFoldDB" id="A0A9Q2PIZ5"/>
<dbReference type="Pfam" id="PF12323">
    <property type="entry name" value="HTH_OrfB_IS605"/>
    <property type="match status" value="1"/>
</dbReference>
<keyword evidence="3" id="KW-0238">DNA-binding</keyword>
<dbReference type="Proteomes" id="UP000808906">
    <property type="component" value="Unassembled WGS sequence"/>
</dbReference>